<comment type="similarity">
    <text evidence="6">Belongs to the fluoride channel Fluc/FEX (TC 1.A.43) family.</text>
</comment>
<evidence type="ECO:0000256" key="7">
    <source>
        <dbReference type="ARBA" id="ARBA00035585"/>
    </source>
</evidence>
<feature type="transmembrane region" description="Helical" evidence="8">
    <location>
        <begin position="67"/>
        <end position="84"/>
    </location>
</feature>
<keyword evidence="2" id="KW-1003">Cell membrane</keyword>
<dbReference type="AlphaFoldDB" id="A0A6J6CMG7"/>
<dbReference type="InterPro" id="IPR003691">
    <property type="entry name" value="FluC"/>
</dbReference>
<proteinExistence type="inferred from homology"/>
<evidence type="ECO:0000256" key="8">
    <source>
        <dbReference type="SAM" id="Phobius"/>
    </source>
</evidence>
<name>A0A6J6CMG7_9ZZZZ</name>
<feature type="transmembrane region" description="Helical" evidence="8">
    <location>
        <begin position="99"/>
        <end position="121"/>
    </location>
</feature>
<protein>
    <submittedName>
        <fullName evidence="9">Unannotated protein</fullName>
    </submittedName>
</protein>
<comment type="catalytic activity">
    <reaction evidence="7">
        <text>fluoride(in) = fluoride(out)</text>
        <dbReference type="Rhea" id="RHEA:76159"/>
        <dbReference type="ChEBI" id="CHEBI:17051"/>
    </reaction>
    <physiologicalReaction direction="left-to-right" evidence="7">
        <dbReference type="Rhea" id="RHEA:76160"/>
    </physiologicalReaction>
</comment>
<evidence type="ECO:0000256" key="4">
    <source>
        <dbReference type="ARBA" id="ARBA00022989"/>
    </source>
</evidence>
<dbReference type="PANTHER" id="PTHR28259:SF1">
    <property type="entry name" value="FLUORIDE EXPORT PROTEIN 1-RELATED"/>
    <property type="match status" value="1"/>
</dbReference>
<accession>A0A6J6CMG7</accession>
<feature type="transmembrane region" description="Helical" evidence="8">
    <location>
        <begin position="5"/>
        <end position="21"/>
    </location>
</feature>
<comment type="subcellular location">
    <subcellularLocation>
        <location evidence="1">Cell membrane</location>
        <topology evidence="1">Multi-pass membrane protein</topology>
    </subcellularLocation>
</comment>
<evidence type="ECO:0000256" key="6">
    <source>
        <dbReference type="ARBA" id="ARBA00035120"/>
    </source>
</evidence>
<reference evidence="9" key="1">
    <citation type="submission" date="2020-05" db="EMBL/GenBank/DDBJ databases">
        <authorList>
            <person name="Chiriac C."/>
            <person name="Salcher M."/>
            <person name="Ghai R."/>
            <person name="Kavagutti S V."/>
        </authorList>
    </citation>
    <scope>NUCLEOTIDE SEQUENCE</scope>
</reference>
<evidence type="ECO:0000313" key="9">
    <source>
        <dbReference type="EMBL" id="CAB4550968.1"/>
    </source>
</evidence>
<dbReference type="EMBL" id="CAEZSP010000090">
    <property type="protein sequence ID" value="CAB4550968.1"/>
    <property type="molecule type" value="Genomic_DNA"/>
</dbReference>
<organism evidence="9">
    <name type="scientific">freshwater metagenome</name>
    <dbReference type="NCBI Taxonomy" id="449393"/>
    <lineage>
        <taxon>unclassified sequences</taxon>
        <taxon>metagenomes</taxon>
        <taxon>ecological metagenomes</taxon>
    </lineage>
</organism>
<dbReference type="GO" id="GO:1903425">
    <property type="term" value="F:fluoride transmembrane transporter activity"/>
    <property type="evidence" value="ECO:0007669"/>
    <property type="project" value="TreeGrafter"/>
</dbReference>
<evidence type="ECO:0000256" key="5">
    <source>
        <dbReference type="ARBA" id="ARBA00023136"/>
    </source>
</evidence>
<keyword evidence="4 8" id="KW-1133">Transmembrane helix</keyword>
<evidence type="ECO:0000256" key="2">
    <source>
        <dbReference type="ARBA" id="ARBA00022475"/>
    </source>
</evidence>
<gene>
    <name evidence="9" type="ORF">UFOPK1440_01139</name>
</gene>
<evidence type="ECO:0000256" key="3">
    <source>
        <dbReference type="ARBA" id="ARBA00022692"/>
    </source>
</evidence>
<keyword evidence="5 8" id="KW-0472">Membrane</keyword>
<evidence type="ECO:0000256" key="1">
    <source>
        <dbReference type="ARBA" id="ARBA00004651"/>
    </source>
</evidence>
<dbReference type="PANTHER" id="PTHR28259">
    <property type="entry name" value="FLUORIDE EXPORT PROTEIN 1-RELATED"/>
    <property type="match status" value="1"/>
</dbReference>
<dbReference type="Pfam" id="PF02537">
    <property type="entry name" value="CRCB"/>
    <property type="match status" value="1"/>
</dbReference>
<dbReference type="NCBIfam" id="TIGR00494">
    <property type="entry name" value="crcB"/>
    <property type="match status" value="1"/>
</dbReference>
<dbReference type="GO" id="GO:0005886">
    <property type="term" value="C:plasma membrane"/>
    <property type="evidence" value="ECO:0007669"/>
    <property type="project" value="UniProtKB-SubCell"/>
</dbReference>
<sequence>MKEFIYVFIGGGLGSLVRFILSKWVNVFHNSNFPFGTFTINIIACFVLGLVIGLADQKHLLTPASRLFWAVGFCGGFSTFSAFSSETVALFQQGQNSTMLLYIFLSVVVCMTATFGGLFVAERF</sequence>
<keyword evidence="3 8" id="KW-0812">Transmembrane</keyword>
<feature type="transmembrane region" description="Helical" evidence="8">
    <location>
        <begin position="33"/>
        <end position="55"/>
    </location>
</feature>
<dbReference type="HAMAP" id="MF_00454">
    <property type="entry name" value="FluC"/>
    <property type="match status" value="1"/>
</dbReference>